<evidence type="ECO:0008006" key="3">
    <source>
        <dbReference type="Google" id="ProtNLM"/>
    </source>
</evidence>
<protein>
    <recommendedName>
        <fullName evidence="3">CopG-like ribbon-helix-helix domain-containing protein</fullName>
    </recommendedName>
</protein>
<proteinExistence type="predicted"/>
<evidence type="ECO:0000313" key="2">
    <source>
        <dbReference type="Proteomes" id="UP000238916"/>
    </source>
</evidence>
<dbReference type="EMBL" id="OMOF01000445">
    <property type="protein sequence ID" value="SPF51147.1"/>
    <property type="molecule type" value="Genomic_DNA"/>
</dbReference>
<sequence>MAETTTDDRERMTLRIPQDIWRMIKMDLIDKKEKSANELITNLIYEHYKVPRPQ</sequence>
<reference evidence="2" key="1">
    <citation type="submission" date="2018-02" db="EMBL/GenBank/DDBJ databases">
        <authorList>
            <person name="Hausmann B."/>
        </authorList>
    </citation>
    <scope>NUCLEOTIDE SEQUENCE [LARGE SCALE GENOMIC DNA]</scope>
    <source>
        <strain evidence="2">Peat soil MAG SbF1</strain>
    </source>
</reference>
<accession>A0A2U3LGR6</accession>
<dbReference type="AlphaFoldDB" id="A0A2U3LGR6"/>
<evidence type="ECO:0000313" key="1">
    <source>
        <dbReference type="EMBL" id="SPF51147.1"/>
    </source>
</evidence>
<organism evidence="1 2">
    <name type="scientific">Candidatus Desulfosporosinus infrequens</name>
    <dbReference type="NCBI Taxonomy" id="2043169"/>
    <lineage>
        <taxon>Bacteria</taxon>
        <taxon>Bacillati</taxon>
        <taxon>Bacillota</taxon>
        <taxon>Clostridia</taxon>
        <taxon>Eubacteriales</taxon>
        <taxon>Desulfitobacteriaceae</taxon>
        <taxon>Desulfosporosinus</taxon>
    </lineage>
</organism>
<gene>
    <name evidence="1" type="ORF">SBF1_50031</name>
</gene>
<dbReference type="Proteomes" id="UP000238916">
    <property type="component" value="Unassembled WGS sequence"/>
</dbReference>
<name>A0A2U3LGR6_9FIRM</name>